<gene>
    <name evidence="8" type="ORF">AXG93_2381s1190</name>
</gene>
<feature type="region of interest" description="Disordered" evidence="6">
    <location>
        <begin position="1435"/>
        <end position="1808"/>
    </location>
</feature>
<dbReference type="InterPro" id="IPR036427">
    <property type="entry name" value="Bromodomain-like_sf"/>
</dbReference>
<feature type="repeat" description="WD" evidence="5">
    <location>
        <begin position="320"/>
        <end position="361"/>
    </location>
</feature>
<feature type="compositionally biased region" description="Basic and acidic residues" evidence="6">
    <location>
        <begin position="986"/>
        <end position="1015"/>
    </location>
</feature>
<feature type="compositionally biased region" description="Basic and acidic residues" evidence="6">
    <location>
        <begin position="1739"/>
        <end position="1790"/>
    </location>
</feature>
<evidence type="ECO:0000256" key="6">
    <source>
        <dbReference type="SAM" id="MobiDB-lite"/>
    </source>
</evidence>
<name>A0A176VPS9_MARPO</name>
<feature type="compositionally biased region" description="Acidic residues" evidence="6">
    <location>
        <begin position="1216"/>
        <end position="1226"/>
    </location>
</feature>
<dbReference type="PROSITE" id="PS00678">
    <property type="entry name" value="WD_REPEATS_1"/>
    <property type="match status" value="1"/>
</dbReference>
<feature type="compositionally biased region" description="Acidic residues" evidence="6">
    <location>
        <begin position="853"/>
        <end position="896"/>
    </location>
</feature>
<dbReference type="InterPro" id="IPR001680">
    <property type="entry name" value="WD40_rpt"/>
</dbReference>
<keyword evidence="3 4" id="KW-0103">Bromodomain</keyword>
<dbReference type="PANTHER" id="PTHR16266:SF17">
    <property type="entry name" value="BRWD3"/>
    <property type="match status" value="1"/>
</dbReference>
<dbReference type="Gene3D" id="2.130.10.10">
    <property type="entry name" value="YVTN repeat-like/Quinoprotein amine dehydrogenase"/>
    <property type="match status" value="3"/>
</dbReference>
<feature type="region of interest" description="Disordered" evidence="6">
    <location>
        <begin position="1190"/>
        <end position="1315"/>
    </location>
</feature>
<dbReference type="GO" id="GO:0008360">
    <property type="term" value="P:regulation of cell shape"/>
    <property type="evidence" value="ECO:0007669"/>
    <property type="project" value="TreeGrafter"/>
</dbReference>
<accession>A0A176VPS9</accession>
<feature type="compositionally biased region" description="Basic and acidic residues" evidence="6">
    <location>
        <begin position="1072"/>
        <end position="1081"/>
    </location>
</feature>
<feature type="compositionally biased region" description="Basic and acidic residues" evidence="6">
    <location>
        <begin position="1468"/>
        <end position="1480"/>
    </location>
</feature>
<feature type="region of interest" description="Disordered" evidence="6">
    <location>
        <begin position="1348"/>
        <end position="1422"/>
    </location>
</feature>
<feature type="region of interest" description="Disordered" evidence="6">
    <location>
        <begin position="929"/>
        <end position="1104"/>
    </location>
</feature>
<feature type="compositionally biased region" description="Basic residues" evidence="6">
    <location>
        <begin position="967"/>
        <end position="976"/>
    </location>
</feature>
<evidence type="ECO:0000256" key="1">
    <source>
        <dbReference type="ARBA" id="ARBA00022574"/>
    </source>
</evidence>
<feature type="compositionally biased region" description="Pro residues" evidence="6">
    <location>
        <begin position="559"/>
        <end position="572"/>
    </location>
</feature>
<feature type="compositionally biased region" description="Basic and acidic residues" evidence="6">
    <location>
        <begin position="1047"/>
        <end position="1057"/>
    </location>
</feature>
<dbReference type="Pfam" id="PF00439">
    <property type="entry name" value="Bromodomain"/>
    <property type="match status" value="1"/>
</dbReference>
<dbReference type="PROSITE" id="PS50082">
    <property type="entry name" value="WD_REPEATS_2"/>
    <property type="match status" value="5"/>
</dbReference>
<comment type="caution">
    <text evidence="8">The sequence shown here is derived from an EMBL/GenBank/DDBJ whole genome shotgun (WGS) entry which is preliminary data.</text>
</comment>
<dbReference type="InterPro" id="IPR001487">
    <property type="entry name" value="Bromodomain"/>
</dbReference>
<dbReference type="Pfam" id="PF25313">
    <property type="entry name" value="BRWD_AD"/>
    <property type="match status" value="1"/>
</dbReference>
<feature type="compositionally biased region" description="Acidic residues" evidence="6">
    <location>
        <begin position="828"/>
        <end position="838"/>
    </location>
</feature>
<sequence>MIRNMAGCKGAIPVDAAGAASALQLAQQQEQVSIDVSRAMAPPISLRHNIVHKESVEVDLREVYFLVMHFLANGPCTRAFGQLWNELLQHKLLPRRYHAWYSRDHLPSGDENDDGLSFPLSYRDVAHSYSFVNSMGACMGESQTIAFYVQVYLTRHPNIPNSHLVDLLQQLLVNDRRSVAALDAHSKIVTAADAPTLLGSGSFSLLDLERNKQKGLVSRWNQHMRWPHWQADQVHGLMLREVGGGFARHHRAPSVRTASYVIAKPSVFFHRIQIIKKLRGHRNAVYCAIFDRTGQHVITGSDDRLVKIWSTETGLCLRSCRGHEGDITDLAVSSSNSLVASSSNDFSIRVWRLPDGFPISVLRGHGGAVTAIEFSPRQGCEHHLLSSSDDGTCRIWDARDSAVNSRVYMPDPKDSQCAARGATAQAPPATQPNHQILCCAFNADGSIFVTGSSDRLARVWNATKWNDELTGRPNYELDTLQGHENDVNYVQFSGCAAPSRPFLVDNVKEDHQPRFKNTWSAHDSIVTCSRDGSAIIWTPRPRRHHAKAGRWIKAYHLRVPPPPNPPPPPRPGGPRQRLLPTPRGVNMIVWSLDNRFVLAAIMDCRICVWNAVDGSLVHSLTGHDKQTYVLDVHPFNPRIAMSAGYDGRVIIWDIWDGHPIRIYETGDYNLVDGNFSPDGSSLVVSDEVGQIYLFATGEGNAQKDAKYDQFFLGDFRPLVRDTHGNVLDQETQLPPHQRNIQDLLCDASMIPYAEPYQTNYQQRRLGALGIDWQPPAVFLAIGTLDDPTYIGPPEPPVAFQAPVVPSPGRRERRALASEGGSRWVEQPNENEEAMDWEQEVVGVTEDSGSDYSASEESDEDGERADSQDEPDSEDEAEEEEDNEDDDDDEEEDEGSEDIGSRLRRSSRNKRKAEVDKLQLFEGFTYYLQFDPSSGKQDTKLVTHSSLGRRLKRKRYDDTGDGQGSNRRSLRRRKTKPSRNGGFTSRHQPESSNRRYQPESSNRRHQPESSARRHQPEPSSRPKRLAARNALHLFSSINEEEEEEVPNEAEKKAPDNTERASGSGETQRVLRSRNREELEELSRAAIAQANKVESSDLGEFSRRPRSARKLVVKLRSAVPKVDLEDSKGEPFDEAADGAVADQAVISDVGLLEDNVGTSENAAVPHRPLRKLVIKYPRPSVGMKRNVAVIESSEDNHYDHGNGNGSEARSRKLGQTSDTDEDGYELNDDVPLVDKHSWQWKKGKAAKRARGHDSPEGASNNSDDSDSCKSAQHMNDLKEAQDEWDGISQVKTSRRRDESFSGEAKDPQVGKWENGDELKVLIGPEGRISSVPETDIPSSEERLLRAELDGGSAHESMREDVPCNGQASQNGNSTDNGLMNVGSDGECTYSPKRWQWGLRRDGKSRTRDRSNGETSHKLIPYGETDVLARLVQESEHRLRHLGEKSDSARERLTHTGAGKSEPAENSLGKEVPEAEAWDREGSPADDDSAGPDISQRPMSSHCSGDDGKNSLVSVDKQYDPILERDVQQDSEHDTDMIEGEGDDDVGNEGGDEVGESMHQTDSAGGESDEEENSQSELFEGNGLCSKNWEESGTRETDEESVDEGKRITRHKRQKALGELQSNGRHESTNNRHNPSLDGSGKTRVRHIQSVLYDGGRETRSRAGKQRAHSTEQTERISTRTRTQSTKDAQSSWQNGSGERQLRTRGRHQGMPNRVHNNDSRRVRNGQGSASEQEGQEGSVEFELRRGARSLEKLDDDDSNRHLMKERRTSGRARREDMKREHFSERDRGKNIDDSSGFLTKDARGKKNRMKPDRKKKDLAWLLLTDVEAGTRYIPQFGDDVVYLRQGHQEFLDSTGSEEKGPWRTLKLPIRAVEFCRIVGLEYVIVQESDQTCCKLTLKFTDNESRAYGRQFNLTFPELTNFPDFIVEKSRYDGAMRKGWVVRDKCQVWWRSEDEVGGGHWWDGRVQKVKAKSSEFPDSPWDRLFVQYKLDSNEPTSHSPWELFEPGNHWHDPPHIDDESKASLLAAIQELEKSCYVGNEDEYGLRRLSQDVEIPEYLNCTPLPLDLETVKHRLEKDYYHSLQAFRHDVELLVLNVQTYYGKETEQAGKMERLAQVLCNCVSDEEDEPASSDGNDYDF</sequence>
<evidence type="ECO:0000256" key="3">
    <source>
        <dbReference type="ARBA" id="ARBA00023117"/>
    </source>
</evidence>
<protein>
    <recommendedName>
        <fullName evidence="7">Bromo domain-containing protein</fullName>
    </recommendedName>
</protein>
<keyword evidence="9" id="KW-1185">Reference proteome</keyword>
<feature type="repeat" description="WD" evidence="5">
    <location>
        <begin position="620"/>
        <end position="662"/>
    </location>
</feature>
<evidence type="ECO:0000259" key="7">
    <source>
        <dbReference type="PROSITE" id="PS50014"/>
    </source>
</evidence>
<dbReference type="FunFam" id="2.130.10.10:FF:000440">
    <property type="entry name" value="Bromodomain and WD repeat-containing protein"/>
    <property type="match status" value="1"/>
</dbReference>
<organism evidence="8 9">
    <name type="scientific">Marchantia polymorpha subsp. ruderalis</name>
    <dbReference type="NCBI Taxonomy" id="1480154"/>
    <lineage>
        <taxon>Eukaryota</taxon>
        <taxon>Viridiplantae</taxon>
        <taxon>Streptophyta</taxon>
        <taxon>Embryophyta</taxon>
        <taxon>Marchantiophyta</taxon>
        <taxon>Marchantiopsida</taxon>
        <taxon>Marchantiidae</taxon>
        <taxon>Marchantiales</taxon>
        <taxon>Marchantiaceae</taxon>
        <taxon>Marchantia</taxon>
    </lineage>
</organism>
<feature type="repeat" description="WD" evidence="5">
    <location>
        <begin position="429"/>
        <end position="461"/>
    </location>
</feature>
<keyword evidence="2" id="KW-0677">Repeat</keyword>
<proteinExistence type="predicted"/>
<evidence type="ECO:0000256" key="2">
    <source>
        <dbReference type="ARBA" id="ARBA00022737"/>
    </source>
</evidence>
<feature type="compositionally biased region" description="Polar residues" evidence="6">
    <location>
        <begin position="930"/>
        <end position="945"/>
    </location>
</feature>
<feature type="compositionally biased region" description="Polar residues" evidence="6">
    <location>
        <begin position="1363"/>
        <end position="1375"/>
    </location>
</feature>
<dbReference type="Gene3D" id="1.20.920.10">
    <property type="entry name" value="Bromodomain-like"/>
    <property type="match status" value="1"/>
</dbReference>
<feature type="compositionally biased region" description="Basic and acidic residues" evidence="6">
    <location>
        <begin position="1666"/>
        <end position="1675"/>
    </location>
</feature>
<reference evidence="8" key="1">
    <citation type="submission" date="2016-03" db="EMBL/GenBank/DDBJ databases">
        <title>Mechanisms controlling the formation of the plant cell surface in tip-growing cells are functionally conserved among land plants.</title>
        <authorList>
            <person name="Honkanen S."/>
            <person name="Jones V.A."/>
            <person name="Morieri G."/>
            <person name="Champion C."/>
            <person name="Hetherington A.J."/>
            <person name="Kelly S."/>
            <person name="Saint-Marcoux D."/>
            <person name="Proust H."/>
            <person name="Prescott H."/>
            <person name="Dolan L."/>
        </authorList>
    </citation>
    <scope>NUCLEOTIDE SEQUENCE [LARGE SCALE GENOMIC DNA]</scope>
    <source>
        <tissue evidence="8">Whole gametophyte</tissue>
    </source>
</reference>
<dbReference type="CDD" id="cd00200">
    <property type="entry name" value="WD40"/>
    <property type="match status" value="1"/>
</dbReference>
<feature type="compositionally biased region" description="Basic and acidic residues" evidence="6">
    <location>
        <begin position="1435"/>
        <end position="1451"/>
    </location>
</feature>
<dbReference type="Pfam" id="PF25437">
    <property type="entry name" value="BRWD1_N"/>
    <property type="match status" value="1"/>
</dbReference>
<dbReference type="GO" id="GO:0005634">
    <property type="term" value="C:nucleus"/>
    <property type="evidence" value="ECO:0007669"/>
    <property type="project" value="TreeGrafter"/>
</dbReference>
<feature type="domain" description="Bromo" evidence="7">
    <location>
        <begin position="2034"/>
        <end position="2104"/>
    </location>
</feature>
<feature type="compositionally biased region" description="Basic residues" evidence="6">
    <location>
        <begin position="901"/>
        <end position="910"/>
    </location>
</feature>
<dbReference type="SMART" id="SM00297">
    <property type="entry name" value="BROMO"/>
    <property type="match status" value="1"/>
</dbReference>
<dbReference type="SUPFAM" id="SSF50978">
    <property type="entry name" value="WD40 repeat-like"/>
    <property type="match status" value="1"/>
</dbReference>
<dbReference type="InterPro" id="IPR015943">
    <property type="entry name" value="WD40/YVTN_repeat-like_dom_sf"/>
</dbReference>
<evidence type="ECO:0000256" key="4">
    <source>
        <dbReference type="PROSITE-ProRule" id="PRU00035"/>
    </source>
</evidence>
<dbReference type="PROSITE" id="PS50294">
    <property type="entry name" value="WD_REPEATS_REGION"/>
    <property type="match status" value="3"/>
</dbReference>
<dbReference type="Proteomes" id="UP000077202">
    <property type="component" value="Unassembled WGS sequence"/>
</dbReference>
<feature type="compositionally biased region" description="Basic and acidic residues" evidence="6">
    <location>
        <begin position="1514"/>
        <end position="1533"/>
    </location>
</feature>
<dbReference type="GO" id="GO:0006357">
    <property type="term" value="P:regulation of transcription by RNA polymerase II"/>
    <property type="evidence" value="ECO:0007669"/>
    <property type="project" value="TreeGrafter"/>
</dbReference>
<evidence type="ECO:0000313" key="8">
    <source>
        <dbReference type="EMBL" id="OAE22423.1"/>
    </source>
</evidence>
<dbReference type="InterPro" id="IPR057451">
    <property type="entry name" value="BRWD/PHIP_AD"/>
</dbReference>
<feature type="compositionally biased region" description="Polar residues" evidence="6">
    <location>
        <begin position="1677"/>
        <end position="1695"/>
    </location>
</feature>
<dbReference type="InterPro" id="IPR019775">
    <property type="entry name" value="WD40_repeat_CS"/>
</dbReference>
<evidence type="ECO:0000313" key="9">
    <source>
        <dbReference type="Proteomes" id="UP000077202"/>
    </source>
</evidence>
<feature type="repeat" description="WD" evidence="5">
    <location>
        <begin position="362"/>
        <end position="406"/>
    </location>
</feature>
<dbReference type="Pfam" id="PF00400">
    <property type="entry name" value="WD40"/>
    <property type="match status" value="5"/>
</dbReference>
<dbReference type="SUPFAM" id="SSF47370">
    <property type="entry name" value="Bromodomain"/>
    <property type="match status" value="1"/>
</dbReference>
<dbReference type="PANTHER" id="PTHR16266">
    <property type="entry name" value="WD REPEAT DOMAIN 9"/>
    <property type="match status" value="1"/>
</dbReference>
<dbReference type="InterPro" id="IPR057452">
    <property type="entry name" value="BRWD/PHIP_N"/>
</dbReference>
<feature type="compositionally biased region" description="Basic residues" evidence="6">
    <location>
        <begin position="1236"/>
        <end position="1248"/>
    </location>
</feature>
<dbReference type="SMART" id="SM00320">
    <property type="entry name" value="WD40"/>
    <property type="match status" value="8"/>
</dbReference>
<dbReference type="GO" id="GO:0007010">
    <property type="term" value="P:cytoskeleton organization"/>
    <property type="evidence" value="ECO:0007669"/>
    <property type="project" value="TreeGrafter"/>
</dbReference>
<feature type="compositionally biased region" description="Basic and acidic residues" evidence="6">
    <location>
        <begin position="1293"/>
        <end position="1315"/>
    </location>
</feature>
<keyword evidence="1 5" id="KW-0853">WD repeat</keyword>
<feature type="compositionally biased region" description="Acidic residues" evidence="6">
    <location>
        <begin position="1037"/>
        <end position="1046"/>
    </location>
</feature>
<evidence type="ECO:0000256" key="5">
    <source>
        <dbReference type="PROSITE-ProRule" id="PRU00221"/>
    </source>
</evidence>
<feature type="region of interest" description="Disordered" evidence="6">
    <location>
        <begin position="557"/>
        <end position="578"/>
    </location>
</feature>
<feature type="compositionally biased region" description="Basic and acidic residues" evidence="6">
    <location>
        <begin position="1396"/>
        <end position="1414"/>
    </location>
</feature>
<feature type="compositionally biased region" description="Acidic residues" evidence="6">
    <location>
        <begin position="1534"/>
        <end position="1552"/>
    </location>
</feature>
<dbReference type="InterPro" id="IPR036322">
    <property type="entry name" value="WD40_repeat_dom_sf"/>
</dbReference>
<dbReference type="InterPro" id="IPR052060">
    <property type="entry name" value="Bromo_WD_repeat"/>
</dbReference>
<dbReference type="EMBL" id="LVLJ01003206">
    <property type="protein sequence ID" value="OAE22423.1"/>
    <property type="molecule type" value="Genomic_DNA"/>
</dbReference>
<feature type="repeat" description="WD" evidence="5">
    <location>
        <begin position="278"/>
        <end position="319"/>
    </location>
</feature>
<feature type="region of interest" description="Disordered" evidence="6">
    <location>
        <begin position="793"/>
        <end position="917"/>
    </location>
</feature>
<dbReference type="PROSITE" id="PS50014">
    <property type="entry name" value="BROMODOMAIN_2"/>
    <property type="match status" value="1"/>
</dbReference>